<evidence type="ECO:0000313" key="3">
    <source>
        <dbReference type="EMBL" id="KAF5845376.1"/>
    </source>
</evidence>
<evidence type="ECO:0000256" key="2">
    <source>
        <dbReference type="SAM" id="Phobius"/>
    </source>
</evidence>
<evidence type="ECO:0008006" key="5">
    <source>
        <dbReference type="Google" id="ProtNLM"/>
    </source>
</evidence>
<keyword evidence="2" id="KW-1133">Transmembrane helix</keyword>
<evidence type="ECO:0000313" key="4">
    <source>
        <dbReference type="Proteomes" id="UP000624244"/>
    </source>
</evidence>
<feature type="compositionally biased region" description="Basic and acidic residues" evidence="1">
    <location>
        <begin position="69"/>
        <end position="81"/>
    </location>
</feature>
<gene>
    <name evidence="3" type="ORF">GGP41_002942</name>
</gene>
<dbReference type="AlphaFoldDB" id="A0A8H5Z9Q8"/>
<evidence type="ECO:0000256" key="1">
    <source>
        <dbReference type="SAM" id="MobiDB-lite"/>
    </source>
</evidence>
<feature type="compositionally biased region" description="Polar residues" evidence="1">
    <location>
        <begin position="1"/>
        <end position="11"/>
    </location>
</feature>
<comment type="caution">
    <text evidence="3">The sequence shown here is derived from an EMBL/GenBank/DDBJ whole genome shotgun (WGS) entry which is preliminary data.</text>
</comment>
<keyword evidence="2" id="KW-0472">Membrane</keyword>
<accession>A0A8H5Z9Q8</accession>
<reference evidence="3" key="1">
    <citation type="submission" date="2019-11" db="EMBL/GenBank/DDBJ databases">
        <title>Bipolaris sorokiniana Genome sequencing.</title>
        <authorList>
            <person name="Wang H."/>
        </authorList>
    </citation>
    <scope>NUCLEOTIDE SEQUENCE</scope>
</reference>
<proteinExistence type="predicted"/>
<organism evidence="3 4">
    <name type="scientific">Cochliobolus sativus</name>
    <name type="common">Common root rot and spot blotch fungus</name>
    <name type="synonym">Bipolaris sorokiniana</name>
    <dbReference type="NCBI Taxonomy" id="45130"/>
    <lineage>
        <taxon>Eukaryota</taxon>
        <taxon>Fungi</taxon>
        <taxon>Dikarya</taxon>
        <taxon>Ascomycota</taxon>
        <taxon>Pezizomycotina</taxon>
        <taxon>Dothideomycetes</taxon>
        <taxon>Pleosporomycetidae</taxon>
        <taxon>Pleosporales</taxon>
        <taxon>Pleosporineae</taxon>
        <taxon>Pleosporaceae</taxon>
        <taxon>Bipolaris</taxon>
    </lineage>
</organism>
<feature type="region of interest" description="Disordered" evidence="1">
    <location>
        <begin position="1"/>
        <end position="95"/>
    </location>
</feature>
<feature type="compositionally biased region" description="Polar residues" evidence="1">
    <location>
        <begin position="47"/>
        <end position="64"/>
    </location>
</feature>
<feature type="transmembrane region" description="Helical" evidence="2">
    <location>
        <begin position="115"/>
        <end position="140"/>
    </location>
</feature>
<dbReference type="Proteomes" id="UP000624244">
    <property type="component" value="Unassembled WGS sequence"/>
</dbReference>
<name>A0A8H5Z9Q8_COCSA</name>
<keyword evidence="2" id="KW-0812">Transmembrane</keyword>
<sequence>MASLETSSKASSKGHIKILPKESQKRSTRSTEGLQIAEPEPYPEAVNQYSPNRDTKLPQLQDQSGPDEVSIHTRPSQERVSFHPGPYSDQARYGPTIEVPPDMVKKFFAHRRRKLWFIVFFTLLIVGILIGSSIGGALYVQDKAEHGRYTYSCLDNTNILDKPDLMAFTAYTLEQCVDACSQYSAMSNKNETCKAVVINSQFREKYETGYGSNCWLKGSADNASTGKSGYTAAVLREG</sequence>
<protein>
    <recommendedName>
        <fullName evidence="5">Apple domain-containing protein</fullName>
    </recommendedName>
</protein>
<dbReference type="EMBL" id="WNKQ01000019">
    <property type="protein sequence ID" value="KAF5845376.1"/>
    <property type="molecule type" value="Genomic_DNA"/>
</dbReference>